<evidence type="ECO:0000256" key="1">
    <source>
        <dbReference type="SAM" id="Phobius"/>
    </source>
</evidence>
<comment type="caution">
    <text evidence="2">The sequence shown here is derived from an EMBL/GenBank/DDBJ whole genome shotgun (WGS) entry which is preliminary data.</text>
</comment>
<keyword evidence="1" id="KW-1133">Transmembrane helix</keyword>
<accession>A0A812ASP7</accession>
<protein>
    <submittedName>
        <fullName evidence="2">Uncharacterized protein</fullName>
    </submittedName>
</protein>
<dbReference type="EMBL" id="CAHIKZ030000136">
    <property type="protein sequence ID" value="CAE1154852.1"/>
    <property type="molecule type" value="Genomic_DNA"/>
</dbReference>
<evidence type="ECO:0000313" key="2">
    <source>
        <dbReference type="EMBL" id="CAE1154852.1"/>
    </source>
</evidence>
<keyword evidence="1" id="KW-0472">Membrane</keyword>
<organism evidence="2 3">
    <name type="scientific">Acanthosepion pharaonis</name>
    <name type="common">Pharaoh cuttlefish</name>
    <name type="synonym">Sepia pharaonis</name>
    <dbReference type="NCBI Taxonomy" id="158019"/>
    <lineage>
        <taxon>Eukaryota</taxon>
        <taxon>Metazoa</taxon>
        <taxon>Spiralia</taxon>
        <taxon>Lophotrochozoa</taxon>
        <taxon>Mollusca</taxon>
        <taxon>Cephalopoda</taxon>
        <taxon>Coleoidea</taxon>
        <taxon>Decapodiformes</taxon>
        <taxon>Sepiida</taxon>
        <taxon>Sepiina</taxon>
        <taxon>Sepiidae</taxon>
        <taxon>Acanthosepion</taxon>
    </lineage>
</organism>
<name>A0A812ASP7_ACAPH</name>
<dbReference type="AlphaFoldDB" id="A0A812ASP7"/>
<keyword evidence="1" id="KW-0812">Transmembrane</keyword>
<gene>
    <name evidence="2" type="ORF">SPHA_4321</name>
</gene>
<keyword evidence="3" id="KW-1185">Reference proteome</keyword>
<reference evidence="2" key="1">
    <citation type="submission" date="2021-01" db="EMBL/GenBank/DDBJ databases">
        <authorList>
            <person name="Li R."/>
            <person name="Bekaert M."/>
        </authorList>
    </citation>
    <scope>NUCLEOTIDE SEQUENCE</scope>
    <source>
        <strain evidence="2">Farmed</strain>
    </source>
</reference>
<proteinExistence type="predicted"/>
<feature type="transmembrane region" description="Helical" evidence="1">
    <location>
        <begin position="12"/>
        <end position="37"/>
    </location>
</feature>
<sequence length="163" mass="18893">MHIYVRNLFDLAFFMFCLNFVSIISIAFFFLFLFSFFSLSLSLSPALRSLSLSCSRFSLLPFFCYAPYFPSVSFPPYLSSHWLTTFLPRLYFPSLPPHLPHSFLTSPSGTIFIHLPSFSFLPIPSYPSPHRSSCKDLSLLDMREVKLFKLKEQMSSPLYSFFS</sequence>
<dbReference type="Proteomes" id="UP000597762">
    <property type="component" value="Unassembled WGS sequence"/>
</dbReference>
<evidence type="ECO:0000313" key="3">
    <source>
        <dbReference type="Proteomes" id="UP000597762"/>
    </source>
</evidence>